<accession>A0ACC1LW68</accession>
<protein>
    <submittedName>
        <fullName evidence="1">Uncharacterized protein</fullName>
    </submittedName>
</protein>
<organism evidence="1 2">
    <name type="scientific">Coemansia aciculifera</name>
    <dbReference type="NCBI Taxonomy" id="417176"/>
    <lineage>
        <taxon>Eukaryota</taxon>
        <taxon>Fungi</taxon>
        <taxon>Fungi incertae sedis</taxon>
        <taxon>Zoopagomycota</taxon>
        <taxon>Kickxellomycotina</taxon>
        <taxon>Kickxellomycetes</taxon>
        <taxon>Kickxellales</taxon>
        <taxon>Kickxellaceae</taxon>
        <taxon>Coemansia</taxon>
    </lineage>
</organism>
<feature type="non-terminal residue" evidence="1">
    <location>
        <position position="436"/>
    </location>
</feature>
<dbReference type="Proteomes" id="UP001139981">
    <property type="component" value="Unassembled WGS sequence"/>
</dbReference>
<comment type="caution">
    <text evidence="1">The sequence shown here is derived from an EMBL/GenBank/DDBJ whole genome shotgun (WGS) entry which is preliminary data.</text>
</comment>
<reference evidence="1" key="1">
    <citation type="submission" date="2022-07" db="EMBL/GenBank/DDBJ databases">
        <title>Phylogenomic reconstructions and comparative analyses of Kickxellomycotina fungi.</title>
        <authorList>
            <person name="Reynolds N.K."/>
            <person name="Stajich J.E."/>
            <person name="Barry K."/>
            <person name="Grigoriev I.V."/>
            <person name="Crous P."/>
            <person name="Smith M.E."/>
        </authorList>
    </citation>
    <scope>NUCLEOTIDE SEQUENCE</scope>
    <source>
        <strain evidence="1">CBS 190363</strain>
    </source>
</reference>
<evidence type="ECO:0000313" key="2">
    <source>
        <dbReference type="Proteomes" id="UP001139981"/>
    </source>
</evidence>
<evidence type="ECO:0000313" key="1">
    <source>
        <dbReference type="EMBL" id="KAJ2883182.1"/>
    </source>
</evidence>
<keyword evidence="2" id="KW-1185">Reference proteome</keyword>
<proteinExistence type="predicted"/>
<gene>
    <name evidence="1" type="ORF">IWW38_005576</name>
</gene>
<dbReference type="EMBL" id="JANBVB010002681">
    <property type="protein sequence ID" value="KAJ2883182.1"/>
    <property type="molecule type" value="Genomic_DNA"/>
</dbReference>
<sequence length="436" mass="48000">RFWRPLLVPRKSSADASSAFKQQPLAIDTDAEDDEGLYLESKARSSQDTCADNDVAIVERDSVANSSSSSAAVAATEQQGGRPVSPLNDDEEESEAATPHPSVATSAAAAQPLQPPRNYRFGRALQSKSLDVARMTTGANDEKVKGGGALSRRVLQRSKREDAIYGIGSTATTTDATSECFGPERFQALPRSFISRLGFASTLAARRRPDDLHFVIKPHSQFAEVAEVYDCDERTPVYRKVSRSSRSWHETFHEINYKEELEAAKQHMHWRQQQLQRHSSPLAMSDYEMASALGLPYPGLAAYGAKRSTAFSAAASCVTIQSSAVGTNSYANGGMSNQSTASFMLNNSTVRMARASTSVGAASNVSTPFDRNLLWEALTPYPNQFPLHVKDMREVIDTVSLASMVLDRQNFCYRFQLGSNRMRWTAKRIRKHQLAL</sequence>
<name>A0ACC1LW68_9FUNG</name>
<feature type="non-terminal residue" evidence="1">
    <location>
        <position position="1"/>
    </location>
</feature>